<feature type="region of interest" description="Disordered" evidence="1">
    <location>
        <begin position="72"/>
        <end position="136"/>
    </location>
</feature>
<feature type="compositionally biased region" description="Basic and acidic residues" evidence="1">
    <location>
        <begin position="83"/>
        <end position="94"/>
    </location>
</feature>
<name>A0A0E1VST5_BURPE</name>
<evidence type="ECO:0000256" key="1">
    <source>
        <dbReference type="SAM" id="MobiDB-lite"/>
    </source>
</evidence>
<dbReference type="AlphaFoldDB" id="A0A0E1VST5"/>
<gene>
    <name evidence="2" type="ORF">BURPS1710A_A2307</name>
</gene>
<protein>
    <submittedName>
        <fullName evidence="2">Uncharacterized protein</fullName>
    </submittedName>
</protein>
<feature type="compositionally biased region" description="Basic and acidic residues" evidence="1">
    <location>
        <begin position="104"/>
        <end position="124"/>
    </location>
</feature>
<dbReference type="Proteomes" id="UP000001812">
    <property type="component" value="Chromosome II"/>
</dbReference>
<feature type="region of interest" description="Disordered" evidence="1">
    <location>
        <begin position="1"/>
        <end position="43"/>
    </location>
</feature>
<dbReference type="EMBL" id="CM000833">
    <property type="protein sequence ID" value="EET03046.1"/>
    <property type="molecule type" value="Genomic_DNA"/>
</dbReference>
<reference evidence="2" key="1">
    <citation type="submission" date="2009-05" db="EMBL/GenBank/DDBJ databases">
        <authorList>
            <person name="Harkins D.M."/>
            <person name="DeShazer D."/>
            <person name="Woods D.E."/>
            <person name="Brinkac L.M."/>
            <person name="Brown K.A."/>
            <person name="Hung G.C."/>
            <person name="Tuanyok A."/>
            <person name="Zhang B."/>
            <person name="Nierman W.C."/>
        </authorList>
    </citation>
    <scope>NUCLEOTIDE SEQUENCE [LARGE SCALE GENOMIC DNA]</scope>
    <source>
        <strain evidence="2">1710a</strain>
    </source>
</reference>
<accession>A0A0E1VST5</accession>
<evidence type="ECO:0000313" key="2">
    <source>
        <dbReference type="EMBL" id="EET03046.1"/>
    </source>
</evidence>
<feature type="compositionally biased region" description="Low complexity" evidence="1">
    <location>
        <begin position="27"/>
        <end position="41"/>
    </location>
</feature>
<organism evidence="2">
    <name type="scientific">Burkholderia pseudomallei 1710a</name>
    <dbReference type="NCBI Taxonomy" id="320371"/>
    <lineage>
        <taxon>Bacteria</taxon>
        <taxon>Pseudomonadati</taxon>
        <taxon>Pseudomonadota</taxon>
        <taxon>Betaproteobacteria</taxon>
        <taxon>Burkholderiales</taxon>
        <taxon>Burkholderiaceae</taxon>
        <taxon>Burkholderia</taxon>
        <taxon>pseudomallei group</taxon>
    </lineage>
</organism>
<sequence>MSARRRASRRVPAQVSLKGRGARHEPASPGAASARPGTAGSLDAISTGRRLAISLCTQPVRRVCERARCNEARRKAANGGGRWRAEAKDGERPQGKKKRGRSATQRDERTACGERDAGETREVEPAPDASRVKRAH</sequence>
<dbReference type="HOGENOM" id="CLU_155077_0_0_4"/>
<proteinExistence type="predicted"/>